<dbReference type="Gene3D" id="1.25.40.20">
    <property type="entry name" value="Ankyrin repeat-containing domain"/>
    <property type="match status" value="3"/>
</dbReference>
<evidence type="ECO:0000313" key="4">
    <source>
        <dbReference type="EMBL" id="CAD8699514.1"/>
    </source>
</evidence>
<dbReference type="GO" id="GO:0004842">
    <property type="term" value="F:ubiquitin-protein transferase activity"/>
    <property type="evidence" value="ECO:0007669"/>
    <property type="project" value="TreeGrafter"/>
</dbReference>
<protein>
    <submittedName>
        <fullName evidence="4">Uncharacterized protein</fullName>
    </submittedName>
</protein>
<evidence type="ECO:0000256" key="1">
    <source>
        <dbReference type="ARBA" id="ARBA00022737"/>
    </source>
</evidence>
<name>A0A7S0X3F6_9CHLO</name>
<sequence>MSGENLMEAIEVGDEAGVKRELDDGADPLFADAEGFTVLHMAAQEGYDAIAIMLIRKGAKIDATDDEGTTPLMLAAAGGHAAAVVVFIKEGADVSVRAKSGKSALFCAACVAGSQEATKALLEASADVFSCPVEGKTLAEVAAKKSAECAKMLAAAAAGKGSVTRLLEAAEKGRTACVEAMLAGGANVNATDSDGWTALHFAAGDGTPALVALLLSKGLKADVQDKDGVTPVDMAEEEEHEEALELLKASL</sequence>
<evidence type="ECO:0000256" key="3">
    <source>
        <dbReference type="PROSITE-ProRule" id="PRU00023"/>
    </source>
</evidence>
<gene>
    <name evidence="4" type="ORF">MANT1106_LOCUS2196</name>
</gene>
<feature type="repeat" description="ANK" evidence="3">
    <location>
        <begin position="194"/>
        <end position="226"/>
    </location>
</feature>
<dbReference type="EMBL" id="HBFC01004141">
    <property type="protein sequence ID" value="CAD8699514.1"/>
    <property type="molecule type" value="Transcribed_RNA"/>
</dbReference>
<dbReference type="SUPFAM" id="SSF48403">
    <property type="entry name" value="Ankyrin repeat"/>
    <property type="match status" value="1"/>
</dbReference>
<dbReference type="PANTHER" id="PTHR24171:SF8">
    <property type="entry name" value="BRCA1-ASSOCIATED RING DOMAIN PROTEIN 1"/>
    <property type="match status" value="1"/>
</dbReference>
<dbReference type="PANTHER" id="PTHR24171">
    <property type="entry name" value="ANKYRIN REPEAT DOMAIN-CONTAINING PROTEIN 39-RELATED"/>
    <property type="match status" value="1"/>
</dbReference>
<dbReference type="GO" id="GO:0085020">
    <property type="term" value="P:protein K6-linked ubiquitination"/>
    <property type="evidence" value="ECO:0007669"/>
    <property type="project" value="TreeGrafter"/>
</dbReference>
<feature type="repeat" description="ANK" evidence="3">
    <location>
        <begin position="34"/>
        <end position="66"/>
    </location>
</feature>
<dbReference type="SMART" id="SM00248">
    <property type="entry name" value="ANK"/>
    <property type="match status" value="5"/>
</dbReference>
<dbReference type="PRINTS" id="PR01415">
    <property type="entry name" value="ANKYRIN"/>
</dbReference>
<dbReference type="Pfam" id="PF12796">
    <property type="entry name" value="Ank_2"/>
    <property type="match status" value="2"/>
</dbReference>
<dbReference type="PROSITE" id="PS50297">
    <property type="entry name" value="ANK_REP_REGION"/>
    <property type="match status" value="3"/>
</dbReference>
<organism evidence="4">
    <name type="scientific">Mantoniella antarctica</name>
    <dbReference type="NCBI Taxonomy" id="81844"/>
    <lineage>
        <taxon>Eukaryota</taxon>
        <taxon>Viridiplantae</taxon>
        <taxon>Chlorophyta</taxon>
        <taxon>Mamiellophyceae</taxon>
        <taxon>Mamiellales</taxon>
        <taxon>Mamiellaceae</taxon>
        <taxon>Mantoniella</taxon>
    </lineage>
</organism>
<dbReference type="PROSITE" id="PS50088">
    <property type="entry name" value="ANK_REPEAT"/>
    <property type="match status" value="4"/>
</dbReference>
<feature type="repeat" description="ANK" evidence="3">
    <location>
        <begin position="161"/>
        <end position="193"/>
    </location>
</feature>
<dbReference type="InterPro" id="IPR036770">
    <property type="entry name" value="Ankyrin_rpt-contain_sf"/>
</dbReference>
<feature type="repeat" description="ANK" evidence="3">
    <location>
        <begin position="67"/>
        <end position="99"/>
    </location>
</feature>
<proteinExistence type="predicted"/>
<dbReference type="InterPro" id="IPR002110">
    <property type="entry name" value="Ankyrin_rpt"/>
</dbReference>
<keyword evidence="2 3" id="KW-0040">ANK repeat</keyword>
<reference evidence="4" key="1">
    <citation type="submission" date="2021-01" db="EMBL/GenBank/DDBJ databases">
        <authorList>
            <person name="Corre E."/>
            <person name="Pelletier E."/>
            <person name="Niang G."/>
            <person name="Scheremetjew M."/>
            <person name="Finn R."/>
            <person name="Kale V."/>
            <person name="Holt S."/>
            <person name="Cochrane G."/>
            <person name="Meng A."/>
            <person name="Brown T."/>
            <person name="Cohen L."/>
        </authorList>
    </citation>
    <scope>NUCLEOTIDE SEQUENCE</scope>
    <source>
        <strain evidence="4">SL-175</strain>
    </source>
</reference>
<dbReference type="AlphaFoldDB" id="A0A7S0X3F6"/>
<accession>A0A7S0X3F6</accession>
<evidence type="ECO:0000256" key="2">
    <source>
        <dbReference type="ARBA" id="ARBA00023043"/>
    </source>
</evidence>
<keyword evidence="1" id="KW-0677">Repeat</keyword>